<dbReference type="RefSeq" id="WP_076770099.1">
    <property type="nucleotide sequence ID" value="NZ_CP019445.1"/>
</dbReference>
<gene>
    <name evidence="1" type="ORF">BWI95_19690</name>
</gene>
<protein>
    <submittedName>
        <fullName evidence="1">Uncharacterized protein</fullName>
    </submittedName>
</protein>
<organism evidence="1 2">
    <name type="scientific">Kosakonia cowanii JCM 10956 = DSM 18146</name>
    <dbReference type="NCBI Taxonomy" id="1300165"/>
    <lineage>
        <taxon>Bacteria</taxon>
        <taxon>Pseudomonadati</taxon>
        <taxon>Pseudomonadota</taxon>
        <taxon>Gammaproteobacteria</taxon>
        <taxon>Enterobacterales</taxon>
        <taxon>Enterobacteriaceae</taxon>
        <taxon>Kosakonia</taxon>
    </lineage>
</organism>
<accession>A0A807LM49</accession>
<dbReference type="KEGG" id="kco:BWI95_19690"/>
<dbReference type="Proteomes" id="UP000187148">
    <property type="component" value="Chromosome"/>
</dbReference>
<keyword evidence="2" id="KW-1185">Reference proteome</keyword>
<sequence>MHAVHMSAFRVLLKAKARKSFKLGELNNDQSLKAYDIVKVILNNNLNTPLEDTDTKLIVSIPSGNLTFDDNKRIIYGYVNAGRYGENYTVRQKLLSSTNHKQVNHDEVTEKKRYIFMYLPDSLDTGIIAFHENARLNARTPIKKIIELGFVSNTPSFEARVRPLLHQDIPNSIKNSEVVEIRAVGYKVSKDAADAMRLIGNRTTADFIIKNKGYSMGKVSDYLGKSKSQNDLLEILEPDSDKIKITAQVNGKNKIYDLNDIIAKGVSITLDDAKLNIDPLTQEPDTQGLHDAIKDEINDYLSAIYGSGYNI</sequence>
<evidence type="ECO:0000313" key="2">
    <source>
        <dbReference type="Proteomes" id="UP000187148"/>
    </source>
</evidence>
<name>A0A807LM49_9ENTR</name>
<dbReference type="EMBL" id="CP019445">
    <property type="protein sequence ID" value="APZ07110.1"/>
    <property type="molecule type" value="Genomic_DNA"/>
</dbReference>
<evidence type="ECO:0000313" key="1">
    <source>
        <dbReference type="EMBL" id="APZ07110.1"/>
    </source>
</evidence>
<dbReference type="AlphaFoldDB" id="A0A807LM49"/>
<proteinExistence type="predicted"/>
<reference evidence="1 2" key="1">
    <citation type="submission" date="2017-01" db="EMBL/GenBank/DDBJ databases">
        <authorList>
            <person name="Cao J.-M."/>
        </authorList>
    </citation>
    <scope>NUCLEOTIDE SEQUENCE [LARGE SCALE GENOMIC DNA]</scope>
    <source>
        <strain evidence="1 2">888-76</strain>
    </source>
</reference>